<dbReference type="SUPFAM" id="SSF51430">
    <property type="entry name" value="NAD(P)-linked oxidoreductase"/>
    <property type="match status" value="1"/>
</dbReference>
<dbReference type="Proteomes" id="UP000272528">
    <property type="component" value="Chromosome"/>
</dbReference>
<keyword evidence="1" id="KW-0560">Oxidoreductase</keyword>
<organism evidence="3 4">
    <name type="scientific">Paenibacillus albus</name>
    <dbReference type="NCBI Taxonomy" id="2495582"/>
    <lineage>
        <taxon>Bacteria</taxon>
        <taxon>Bacillati</taxon>
        <taxon>Bacillota</taxon>
        <taxon>Bacilli</taxon>
        <taxon>Bacillales</taxon>
        <taxon>Paenibacillaceae</taxon>
        <taxon>Paenibacillus</taxon>
    </lineage>
</organism>
<name>A0A3Q8X819_9BACL</name>
<dbReference type="PANTHER" id="PTHR43364:SF4">
    <property type="entry name" value="NAD(P)-LINKED OXIDOREDUCTASE SUPERFAMILY PROTEIN"/>
    <property type="match status" value="1"/>
</dbReference>
<dbReference type="GO" id="GO:0005829">
    <property type="term" value="C:cytosol"/>
    <property type="evidence" value="ECO:0007669"/>
    <property type="project" value="TreeGrafter"/>
</dbReference>
<dbReference type="AlphaFoldDB" id="A0A3Q8X819"/>
<evidence type="ECO:0000259" key="2">
    <source>
        <dbReference type="Pfam" id="PF00248"/>
    </source>
</evidence>
<keyword evidence="4" id="KW-1185">Reference proteome</keyword>
<dbReference type="InterPro" id="IPR050523">
    <property type="entry name" value="AKR_Detox_Biosynth"/>
</dbReference>
<dbReference type="Gene3D" id="3.20.20.100">
    <property type="entry name" value="NADP-dependent oxidoreductase domain"/>
    <property type="match status" value="1"/>
</dbReference>
<dbReference type="OrthoDB" id="9773828at2"/>
<dbReference type="PANTHER" id="PTHR43364">
    <property type="entry name" value="NADH-SPECIFIC METHYLGLYOXAL REDUCTASE-RELATED"/>
    <property type="match status" value="1"/>
</dbReference>
<sequence>MKQIQLPGVKQGISQLIMGSDYFSPAIIETVSEVLDNYVAIGGNTIDSAYIYSGGESEKALGIWMEQRKNRDQINVWTKGGHPNQNGPQVNKNAIYNELMTSLERLRTDYIDIYALHRDDTNVPVGEIVDILNEHIEAGRIRTFGGSNWTTARLQEANEYAAKNGLRGFEFSSPNLSLAKAKEPYWADCISVDDEILAWHEQSNLPLLSWSSQARGFFTGRFTPEDRTDADLVRVFYNDDNWERYSRAEKLGKEKGVSTIQIALAYVLNQSFPTGAIIGARNEAEMKSCLEATNLELSMEEIKWLDLRTK</sequence>
<dbReference type="RefSeq" id="WP_126018212.1">
    <property type="nucleotide sequence ID" value="NZ_CP034437.1"/>
</dbReference>
<dbReference type="InterPro" id="IPR023210">
    <property type="entry name" value="NADP_OxRdtase_dom"/>
</dbReference>
<gene>
    <name evidence="3" type="ORF">EJC50_24385</name>
</gene>
<evidence type="ECO:0000313" key="4">
    <source>
        <dbReference type="Proteomes" id="UP000272528"/>
    </source>
</evidence>
<dbReference type="InterPro" id="IPR036812">
    <property type="entry name" value="NAD(P)_OxRdtase_dom_sf"/>
</dbReference>
<dbReference type="GO" id="GO:0016491">
    <property type="term" value="F:oxidoreductase activity"/>
    <property type="evidence" value="ECO:0007669"/>
    <property type="project" value="UniProtKB-KW"/>
</dbReference>
<protein>
    <submittedName>
        <fullName evidence="3">Aldo/keto reductase</fullName>
    </submittedName>
</protein>
<dbReference type="KEGG" id="palb:EJC50_24385"/>
<accession>A0A3Q8X819</accession>
<evidence type="ECO:0000256" key="1">
    <source>
        <dbReference type="ARBA" id="ARBA00023002"/>
    </source>
</evidence>
<dbReference type="EMBL" id="CP034437">
    <property type="protein sequence ID" value="AZN42472.1"/>
    <property type="molecule type" value="Genomic_DNA"/>
</dbReference>
<dbReference type="Pfam" id="PF00248">
    <property type="entry name" value="Aldo_ket_red"/>
    <property type="match status" value="1"/>
</dbReference>
<reference evidence="4" key="1">
    <citation type="submission" date="2018-12" db="EMBL/GenBank/DDBJ databases">
        <title>Genome sequence of Peanibacillus sp.</title>
        <authorList>
            <person name="Subramani G."/>
            <person name="Srinivasan S."/>
            <person name="Kim M.K."/>
        </authorList>
    </citation>
    <scope>NUCLEOTIDE SEQUENCE [LARGE SCALE GENOMIC DNA]</scope>
    <source>
        <strain evidence="4">18JY67-1</strain>
    </source>
</reference>
<dbReference type="CDD" id="cd19082">
    <property type="entry name" value="AKR_AKR10A1_2"/>
    <property type="match status" value="1"/>
</dbReference>
<feature type="domain" description="NADP-dependent oxidoreductase" evidence="2">
    <location>
        <begin position="29"/>
        <end position="306"/>
    </location>
</feature>
<evidence type="ECO:0000313" key="3">
    <source>
        <dbReference type="EMBL" id="AZN42472.1"/>
    </source>
</evidence>
<proteinExistence type="predicted"/>